<feature type="region of interest" description="Disordered" evidence="1">
    <location>
        <begin position="1"/>
        <end position="42"/>
    </location>
</feature>
<evidence type="ECO:0000313" key="2">
    <source>
        <dbReference type="EMBL" id="WRL64321.1"/>
    </source>
</evidence>
<dbReference type="EMBL" id="CP141261">
    <property type="protein sequence ID" value="WRL64321.1"/>
    <property type="molecule type" value="Genomic_DNA"/>
</dbReference>
<protein>
    <submittedName>
        <fullName evidence="2">Uncharacterized protein</fullName>
    </submittedName>
</protein>
<dbReference type="RefSeq" id="WP_324275648.1">
    <property type="nucleotide sequence ID" value="NZ_CP141261.1"/>
</dbReference>
<keyword evidence="3" id="KW-1185">Reference proteome</keyword>
<reference evidence="2 3" key="1">
    <citation type="submission" date="2023-12" db="EMBL/GenBank/DDBJ databases">
        <title>Blastococcus brunescens sp. nov., an actonobacterium isolated from sandstone collected in sahara desert.</title>
        <authorList>
            <person name="Gtari M."/>
            <person name="Ghodhbane F."/>
        </authorList>
    </citation>
    <scope>NUCLEOTIDE SEQUENCE [LARGE SCALE GENOMIC DNA]</scope>
    <source>
        <strain evidence="2 3">BMG 8361</strain>
    </source>
</reference>
<evidence type="ECO:0000313" key="3">
    <source>
        <dbReference type="Proteomes" id="UP001324287"/>
    </source>
</evidence>
<dbReference type="Proteomes" id="UP001324287">
    <property type="component" value="Chromosome"/>
</dbReference>
<sequence length="67" mass="7135">MARVVADVVEGSSSPGRRPVTADGAAQLPRDPVGSLPRGLPDRTDLTVIEAFDDAWLLIEHAQESPK</sequence>
<gene>
    <name evidence="2" type="ORF">U6N30_00160</name>
</gene>
<name>A0ABZ1B3L9_9ACTN</name>
<organism evidence="2 3">
    <name type="scientific">Blastococcus brunescens</name>
    <dbReference type="NCBI Taxonomy" id="1564165"/>
    <lineage>
        <taxon>Bacteria</taxon>
        <taxon>Bacillati</taxon>
        <taxon>Actinomycetota</taxon>
        <taxon>Actinomycetes</taxon>
        <taxon>Geodermatophilales</taxon>
        <taxon>Geodermatophilaceae</taxon>
        <taxon>Blastococcus</taxon>
    </lineage>
</organism>
<evidence type="ECO:0000256" key="1">
    <source>
        <dbReference type="SAM" id="MobiDB-lite"/>
    </source>
</evidence>
<proteinExistence type="predicted"/>
<accession>A0ABZ1B3L9</accession>